<feature type="domain" description="NERD" evidence="1">
    <location>
        <begin position="41"/>
        <end position="157"/>
    </location>
</feature>
<dbReference type="InterPro" id="IPR011528">
    <property type="entry name" value="NERD"/>
</dbReference>
<protein>
    <submittedName>
        <fullName evidence="2">NERD domain-containing protein</fullName>
    </submittedName>
</protein>
<dbReference type="PROSITE" id="PS50965">
    <property type="entry name" value="NERD"/>
    <property type="match status" value="1"/>
</dbReference>
<evidence type="ECO:0000313" key="2">
    <source>
        <dbReference type="EMBL" id="TXC90696.1"/>
    </source>
</evidence>
<accession>A0A5C6W4F2</accession>
<dbReference type="Proteomes" id="UP000321363">
    <property type="component" value="Unassembled WGS sequence"/>
</dbReference>
<gene>
    <name evidence="2" type="ORF">FS935_12355</name>
</gene>
<comment type="caution">
    <text evidence="2">The sequence shown here is derived from an EMBL/GenBank/DDBJ whole genome shotgun (WGS) entry which is preliminary data.</text>
</comment>
<name>A0A5C6W4F2_9BACI</name>
<dbReference type="AlphaFoldDB" id="A0A5C6W4F2"/>
<dbReference type="EMBL" id="VOQF01000006">
    <property type="protein sequence ID" value="TXC90696.1"/>
    <property type="molecule type" value="Genomic_DNA"/>
</dbReference>
<dbReference type="RefSeq" id="WP_146948901.1">
    <property type="nucleotide sequence ID" value="NZ_VOQF01000006.1"/>
</dbReference>
<organism evidence="2 3">
    <name type="scientific">Metabacillus litoralis</name>
    <dbReference type="NCBI Taxonomy" id="152268"/>
    <lineage>
        <taxon>Bacteria</taxon>
        <taxon>Bacillati</taxon>
        <taxon>Bacillota</taxon>
        <taxon>Bacilli</taxon>
        <taxon>Bacillales</taxon>
        <taxon>Bacillaceae</taxon>
        <taxon>Metabacillus</taxon>
    </lineage>
</organism>
<evidence type="ECO:0000313" key="3">
    <source>
        <dbReference type="Proteomes" id="UP000321363"/>
    </source>
</evidence>
<proteinExistence type="predicted"/>
<dbReference type="OrthoDB" id="569879at2"/>
<reference evidence="2 3" key="1">
    <citation type="journal article" date="2005" name="Int. J. Syst. Evol. Microbiol.">
        <title>Bacillus litoralis sp. nov., isolated from a tidal flat of the Yellow Sea in Korea.</title>
        <authorList>
            <person name="Yoon J.H."/>
            <person name="Oh T.K."/>
        </authorList>
    </citation>
    <scope>NUCLEOTIDE SEQUENCE [LARGE SCALE GENOMIC DNA]</scope>
    <source>
        <strain evidence="2 3">SW-211</strain>
    </source>
</reference>
<evidence type="ECO:0000259" key="1">
    <source>
        <dbReference type="PROSITE" id="PS50965"/>
    </source>
</evidence>
<dbReference type="Pfam" id="PF08378">
    <property type="entry name" value="NERD"/>
    <property type="match status" value="1"/>
</dbReference>
<sequence length="327" mass="38471">MIVKPRKYPIAIKKLKAIQGRLAQSHPKYEIISENISKRLAGYKGEKSLDYHLSFLDEKTFHIMHDVRLFDGKHYFHIDTLILSRKFIYLLEVKNISGTLFFDNQFNQLIRTQNNTKEAFPDPLIQVERQCNQLNKWLKLNKFKNLHIKDLIVISSPRTILETFPNNEKIHQKVIHSAKLPFKIKYFEESQEKNLLTENQLNKLSKLMIEKHTPGNTDYLELYNISDVELQKGVICSNCSRLPMEIRRGRWICNYCHFISKDAHLSALEDYFLLISKEITNAQIRTFLKIPSIYIANKILTSLKVNVTGKNKGRVYHLDFDSKIQNY</sequence>
<keyword evidence="3" id="KW-1185">Reference proteome</keyword>